<evidence type="ECO:0000313" key="5">
    <source>
        <dbReference type="Proteomes" id="UP000094527"/>
    </source>
</evidence>
<name>A0A1D2MVD8_ORCCI</name>
<reference evidence="4 5" key="1">
    <citation type="journal article" date="2016" name="Genome Biol. Evol.">
        <title>Gene Family Evolution Reflects Adaptation to Soil Environmental Stressors in the Genome of the Collembolan Orchesella cincta.</title>
        <authorList>
            <person name="Faddeeva-Vakhrusheva A."/>
            <person name="Derks M.F."/>
            <person name="Anvar S.Y."/>
            <person name="Agamennone V."/>
            <person name="Suring W."/>
            <person name="Smit S."/>
            <person name="van Straalen N.M."/>
            <person name="Roelofs D."/>
        </authorList>
    </citation>
    <scope>NUCLEOTIDE SEQUENCE [LARGE SCALE GENOMIC DNA]</scope>
    <source>
        <tissue evidence="4">Mixed pool</tissue>
    </source>
</reference>
<sequence>MRIKKQWNGGGSSLSFGLLVLYCVIESSMCYKINKRASSSKTALDNFQENELDRSSRLFPLFSIVRISNQPCVPDAENSVGTCFTNNQCRNAGGVVSGVCASGFGVCCVVTATCESVVTQNNTNIRNRDFPNAFTPGGLEVCNVRLQKPNPNVCQLRLDFIQLQLATADPTNGQCMADRLSINGVSGTAPPNLCGDLSGQHMYLDYGSSDRITLSVITDGAAIPMSRLWNVRATFIECNSLLRAPDGCLQYFTTATAQVKMMGYPMTPHLADLDYTVCVRSEDGAGAIVWSPCQGEPINQAFLMSGDAPADGAMGTIGPMCDKDYVLIMTESEVPAGGGTAKMDDRYCGSAFATDTAPHMVRSIAKPFIMRVKTDEVEEGDMMNSGFCLAYRQEPPRPTG</sequence>
<dbReference type="InterPro" id="IPR058698">
    <property type="entry name" value="CUB_metazoa"/>
</dbReference>
<organism evidence="4 5">
    <name type="scientific">Orchesella cincta</name>
    <name type="common">Springtail</name>
    <name type="synonym">Podura cincta</name>
    <dbReference type="NCBI Taxonomy" id="48709"/>
    <lineage>
        <taxon>Eukaryota</taxon>
        <taxon>Metazoa</taxon>
        <taxon>Ecdysozoa</taxon>
        <taxon>Arthropoda</taxon>
        <taxon>Hexapoda</taxon>
        <taxon>Collembola</taxon>
        <taxon>Entomobryomorpha</taxon>
        <taxon>Entomobryoidea</taxon>
        <taxon>Orchesellidae</taxon>
        <taxon>Orchesellinae</taxon>
        <taxon>Orchesella</taxon>
    </lineage>
</organism>
<evidence type="ECO:0000256" key="1">
    <source>
        <dbReference type="ARBA" id="ARBA00023157"/>
    </source>
</evidence>
<dbReference type="PANTHER" id="PTHR33236:SF4">
    <property type="entry name" value="CUB DOMAIN-CONTAINING PROTEIN"/>
    <property type="match status" value="1"/>
</dbReference>
<dbReference type="Gene3D" id="2.60.120.290">
    <property type="entry name" value="Spermadhesin, CUB domain"/>
    <property type="match status" value="1"/>
</dbReference>
<keyword evidence="5" id="KW-1185">Reference proteome</keyword>
<feature type="domain" description="CUB" evidence="3">
    <location>
        <begin position="114"/>
        <end position="238"/>
    </location>
</feature>
<dbReference type="Proteomes" id="UP000094527">
    <property type="component" value="Unassembled WGS sequence"/>
</dbReference>
<protein>
    <recommendedName>
        <fullName evidence="3">CUB domain-containing protein</fullName>
    </recommendedName>
</protein>
<feature type="domain" description="CUB" evidence="3">
    <location>
        <begin position="248"/>
        <end position="394"/>
    </location>
</feature>
<accession>A0A1D2MVD8</accession>
<dbReference type="AlphaFoldDB" id="A0A1D2MVD8"/>
<dbReference type="InterPro" id="IPR000859">
    <property type="entry name" value="CUB_dom"/>
</dbReference>
<evidence type="ECO:0000259" key="3">
    <source>
        <dbReference type="PROSITE" id="PS01180"/>
    </source>
</evidence>
<dbReference type="EMBL" id="LJIJ01000478">
    <property type="protein sequence ID" value="ODM97023.1"/>
    <property type="molecule type" value="Genomic_DNA"/>
</dbReference>
<comment type="caution">
    <text evidence="2">Lacks conserved residue(s) required for the propagation of feature annotation.</text>
</comment>
<dbReference type="SUPFAM" id="SSF49854">
    <property type="entry name" value="Spermadhesin, CUB domain"/>
    <property type="match status" value="1"/>
</dbReference>
<dbReference type="OMA" id="MYLDYGS"/>
<comment type="caution">
    <text evidence="4">The sequence shown here is derived from an EMBL/GenBank/DDBJ whole genome shotgun (WGS) entry which is preliminary data.</text>
</comment>
<keyword evidence="1" id="KW-1015">Disulfide bond</keyword>
<evidence type="ECO:0000256" key="2">
    <source>
        <dbReference type="PROSITE-ProRule" id="PRU00059"/>
    </source>
</evidence>
<dbReference type="PROSITE" id="PS01180">
    <property type="entry name" value="CUB"/>
    <property type="match status" value="2"/>
</dbReference>
<dbReference type="Pfam" id="PF26080">
    <property type="entry name" value="CUB_animal"/>
    <property type="match status" value="1"/>
</dbReference>
<gene>
    <name evidence="4" type="ORF">Ocin01_09656</name>
</gene>
<dbReference type="OrthoDB" id="6337346at2759"/>
<dbReference type="InterPro" id="IPR035914">
    <property type="entry name" value="Sperma_CUB_dom_sf"/>
</dbReference>
<proteinExistence type="predicted"/>
<dbReference type="STRING" id="48709.A0A1D2MVD8"/>
<evidence type="ECO:0000313" key="4">
    <source>
        <dbReference type="EMBL" id="ODM97023.1"/>
    </source>
</evidence>
<dbReference type="PANTHER" id="PTHR33236">
    <property type="entry name" value="INTRAFLAGELLAR TRANSPORT PROTEIN 122 FAMILY PROTEIN-RELATED"/>
    <property type="match status" value="1"/>
</dbReference>